<name>X0W0T5_9ZZZZ</name>
<evidence type="ECO:0000259" key="6">
    <source>
        <dbReference type="Pfam" id="PF00365"/>
    </source>
</evidence>
<proteinExistence type="predicted"/>
<keyword evidence="3" id="KW-0479">Metal-binding</keyword>
<dbReference type="SUPFAM" id="SSF53784">
    <property type="entry name" value="Phosphofructokinase"/>
    <property type="match status" value="1"/>
</dbReference>
<evidence type="ECO:0000256" key="4">
    <source>
        <dbReference type="ARBA" id="ARBA00022777"/>
    </source>
</evidence>
<dbReference type="NCBIfam" id="NF010675">
    <property type="entry name" value="PRK14072.1"/>
    <property type="match status" value="1"/>
</dbReference>
<dbReference type="GO" id="GO:0006002">
    <property type="term" value="P:fructose 6-phosphate metabolic process"/>
    <property type="evidence" value="ECO:0007669"/>
    <property type="project" value="InterPro"/>
</dbReference>
<dbReference type="PRINTS" id="PR00476">
    <property type="entry name" value="PHFRCTKINASE"/>
</dbReference>
<dbReference type="PANTHER" id="PTHR45770">
    <property type="entry name" value="ATP-DEPENDENT 6-PHOSPHOFRUCTOKINASE 1"/>
    <property type="match status" value="1"/>
</dbReference>
<evidence type="ECO:0000256" key="2">
    <source>
        <dbReference type="ARBA" id="ARBA00022679"/>
    </source>
</evidence>
<protein>
    <recommendedName>
        <fullName evidence="6">Phosphofructokinase domain-containing protein</fullName>
    </recommendedName>
</protein>
<dbReference type="InterPro" id="IPR022953">
    <property type="entry name" value="ATP_PFK"/>
</dbReference>
<organism evidence="7">
    <name type="scientific">marine sediment metagenome</name>
    <dbReference type="NCBI Taxonomy" id="412755"/>
    <lineage>
        <taxon>unclassified sequences</taxon>
        <taxon>metagenomes</taxon>
        <taxon>ecological metagenomes</taxon>
    </lineage>
</organism>
<dbReference type="InterPro" id="IPR000023">
    <property type="entry name" value="Phosphofructokinase_dom"/>
</dbReference>
<dbReference type="GO" id="GO:0046872">
    <property type="term" value="F:metal ion binding"/>
    <property type="evidence" value="ECO:0007669"/>
    <property type="project" value="UniProtKB-KW"/>
</dbReference>
<dbReference type="EMBL" id="BARS01032770">
    <property type="protein sequence ID" value="GAG18273.1"/>
    <property type="molecule type" value="Genomic_DNA"/>
</dbReference>
<accession>X0W0T5</accession>
<dbReference type="InterPro" id="IPR050929">
    <property type="entry name" value="PFKA"/>
</dbReference>
<comment type="caution">
    <text evidence="7">The sequence shown here is derived from an EMBL/GenBank/DDBJ whole genome shotgun (WGS) entry which is preliminary data.</text>
</comment>
<feature type="domain" description="Phosphofructokinase" evidence="6">
    <location>
        <begin position="3"/>
        <end position="193"/>
    </location>
</feature>
<dbReference type="AlphaFoldDB" id="X0W0T5"/>
<evidence type="ECO:0000256" key="1">
    <source>
        <dbReference type="ARBA" id="ARBA00001946"/>
    </source>
</evidence>
<reference evidence="7" key="1">
    <citation type="journal article" date="2014" name="Front. Microbiol.">
        <title>High frequency of phylogenetically diverse reductive dehalogenase-homologous genes in deep subseafloor sedimentary metagenomes.</title>
        <authorList>
            <person name="Kawai M."/>
            <person name="Futagami T."/>
            <person name="Toyoda A."/>
            <person name="Takaki Y."/>
            <person name="Nishi S."/>
            <person name="Hori S."/>
            <person name="Arai W."/>
            <person name="Tsubouchi T."/>
            <person name="Morono Y."/>
            <person name="Uchiyama I."/>
            <person name="Ito T."/>
            <person name="Fujiyama A."/>
            <person name="Inagaki F."/>
            <person name="Takami H."/>
        </authorList>
    </citation>
    <scope>NUCLEOTIDE SEQUENCE</scope>
    <source>
        <strain evidence="7">Expedition CK06-06</strain>
    </source>
</reference>
<feature type="non-terminal residue" evidence="7">
    <location>
        <position position="261"/>
    </location>
</feature>
<keyword evidence="4" id="KW-0418">Kinase</keyword>
<keyword evidence="5" id="KW-0460">Magnesium</keyword>
<comment type="cofactor">
    <cofactor evidence="1">
        <name>Mg(2+)</name>
        <dbReference type="ChEBI" id="CHEBI:18420"/>
    </cofactor>
</comment>
<sequence>LVCIGIPKTIDNDLAFTDHCPGYGSVAKYVATCAMEAGLDTEALYTTDTCTILEVMGRNAGWIAAAAGLARTTSQDAPHLIYMPERVFSVEQFVADCTEVLKEFGRIFIVAGEGLKNTDGNYITADAGTFGKDSFGHVQLGGVAEILKSLVEKELGIKARFNKLGTNQRSAMHFASLTDVHEAYMCGQAAVKAALAGVNGKMITLLRSDTSQYNCTTGLAELSDVANGEKKVPAEYINQQGNNITDAMRDYVRPLVQGEAP</sequence>
<evidence type="ECO:0000256" key="3">
    <source>
        <dbReference type="ARBA" id="ARBA00022723"/>
    </source>
</evidence>
<gene>
    <name evidence="7" type="ORF">S01H1_50832</name>
</gene>
<evidence type="ECO:0000313" key="7">
    <source>
        <dbReference type="EMBL" id="GAG18273.1"/>
    </source>
</evidence>
<dbReference type="Pfam" id="PF00365">
    <property type="entry name" value="PFK"/>
    <property type="match status" value="1"/>
</dbReference>
<dbReference type="GO" id="GO:0003872">
    <property type="term" value="F:6-phosphofructokinase activity"/>
    <property type="evidence" value="ECO:0007669"/>
    <property type="project" value="InterPro"/>
</dbReference>
<dbReference type="InterPro" id="IPR035966">
    <property type="entry name" value="PKF_sf"/>
</dbReference>
<keyword evidence="2" id="KW-0808">Transferase</keyword>
<feature type="non-terminal residue" evidence="7">
    <location>
        <position position="1"/>
    </location>
</feature>
<dbReference type="Gene3D" id="3.40.50.460">
    <property type="entry name" value="Phosphofructokinase domain"/>
    <property type="match status" value="1"/>
</dbReference>
<dbReference type="UniPathway" id="UPA00109">
    <property type="reaction ID" value="UER00182"/>
</dbReference>
<evidence type="ECO:0000256" key="5">
    <source>
        <dbReference type="ARBA" id="ARBA00022842"/>
    </source>
</evidence>